<evidence type="ECO:0000259" key="3">
    <source>
        <dbReference type="PROSITE" id="PS50234"/>
    </source>
</evidence>
<sequence>MKHVLSLALAGAVSVASLSAADAATLVDVELQLLVDVSGSVSSSEFALQRDGYVNAFKSSTIQDAILSTGNGRLGKIAAELIYWSSASQQAVAVGWSLLDSMDSINAFADAISIAARPFSGGTNIDSAINFGYPRFNTNDYDGTSQVIDVSGDGTSSAVLTAAARDAALAAGVDRINGLPIGGSASIENFYSNYVVGGDGSFLVSAATFGDFSDAVQKKLELEISGGGPAPVPLPGAVWLLGGAIAGLGAVRRRGRG</sequence>
<keyword evidence="1" id="KW-1133">Transmembrane helix</keyword>
<comment type="caution">
    <text evidence="4">The sequence shown here is derived from an EMBL/GenBank/DDBJ whole genome shotgun (WGS) entry which is preliminary data.</text>
</comment>
<dbReference type="AlphaFoldDB" id="A0A6L6HV70"/>
<dbReference type="Proteomes" id="UP000481417">
    <property type="component" value="Unassembled WGS sequence"/>
</dbReference>
<keyword evidence="5" id="KW-1185">Reference proteome</keyword>
<evidence type="ECO:0000313" key="4">
    <source>
        <dbReference type="EMBL" id="MTE02151.1"/>
    </source>
</evidence>
<protein>
    <submittedName>
        <fullName evidence="4">VPLPA-CTERM sorting domain-containing protein</fullName>
    </submittedName>
</protein>
<feature type="signal peptide" evidence="2">
    <location>
        <begin position="1"/>
        <end position="20"/>
    </location>
</feature>
<keyword evidence="1" id="KW-0812">Transmembrane</keyword>
<keyword evidence="1" id="KW-0472">Membrane</keyword>
<dbReference type="EMBL" id="WMBT01000034">
    <property type="protein sequence ID" value="MTE02151.1"/>
    <property type="molecule type" value="Genomic_DNA"/>
</dbReference>
<dbReference type="Gene3D" id="3.40.50.410">
    <property type="entry name" value="von Willebrand factor, type A domain"/>
    <property type="match status" value="1"/>
</dbReference>
<name>A0A6L6HV70_9RHOB</name>
<feature type="domain" description="VWFA" evidence="3">
    <location>
        <begin position="30"/>
        <end position="224"/>
    </location>
</feature>
<dbReference type="RefSeq" id="WP_154766194.1">
    <property type="nucleotide sequence ID" value="NZ_WMBT01000034.1"/>
</dbReference>
<organism evidence="4 5">
    <name type="scientific">Paracoccus lichenicola</name>
    <dbReference type="NCBI Taxonomy" id="2665644"/>
    <lineage>
        <taxon>Bacteria</taxon>
        <taxon>Pseudomonadati</taxon>
        <taxon>Pseudomonadota</taxon>
        <taxon>Alphaproteobacteria</taxon>
        <taxon>Rhodobacterales</taxon>
        <taxon>Paracoccaceae</taxon>
        <taxon>Paracoccus</taxon>
    </lineage>
</organism>
<dbReference type="NCBIfam" id="TIGR03370">
    <property type="entry name" value="VPLPA-CTERM"/>
    <property type="match status" value="1"/>
</dbReference>
<dbReference type="InterPro" id="IPR022472">
    <property type="entry name" value="VPLPA-CTERM"/>
</dbReference>
<gene>
    <name evidence="4" type="ORF">GIY56_17830</name>
</gene>
<dbReference type="InterPro" id="IPR036465">
    <property type="entry name" value="vWFA_dom_sf"/>
</dbReference>
<proteinExistence type="predicted"/>
<keyword evidence="2" id="KW-0732">Signal</keyword>
<dbReference type="InterPro" id="IPR002035">
    <property type="entry name" value="VWF_A"/>
</dbReference>
<dbReference type="PROSITE" id="PS50234">
    <property type="entry name" value="VWFA"/>
    <property type="match status" value="1"/>
</dbReference>
<dbReference type="InterPro" id="IPR010607">
    <property type="entry name" value="DUF1194"/>
</dbReference>
<feature type="transmembrane region" description="Helical" evidence="1">
    <location>
        <begin position="232"/>
        <end position="251"/>
    </location>
</feature>
<feature type="chain" id="PRO_5026980983" evidence="2">
    <location>
        <begin position="21"/>
        <end position="257"/>
    </location>
</feature>
<reference evidence="4 5" key="1">
    <citation type="submission" date="2019-11" db="EMBL/GenBank/DDBJ databases">
        <authorList>
            <person name="Lang L."/>
        </authorList>
    </citation>
    <scope>NUCLEOTIDE SEQUENCE [LARGE SCALE GENOMIC DNA]</scope>
    <source>
        <strain evidence="4 5">YIM 132242</strain>
    </source>
</reference>
<accession>A0A6L6HV70</accession>
<dbReference type="Pfam" id="PF06707">
    <property type="entry name" value="DUF1194"/>
    <property type="match status" value="1"/>
</dbReference>
<evidence type="ECO:0000256" key="1">
    <source>
        <dbReference type="SAM" id="Phobius"/>
    </source>
</evidence>
<evidence type="ECO:0000313" key="5">
    <source>
        <dbReference type="Proteomes" id="UP000481417"/>
    </source>
</evidence>
<evidence type="ECO:0000256" key="2">
    <source>
        <dbReference type="SAM" id="SignalP"/>
    </source>
</evidence>
<dbReference type="SUPFAM" id="SSF53300">
    <property type="entry name" value="vWA-like"/>
    <property type="match status" value="1"/>
</dbReference>